<reference evidence="1" key="1">
    <citation type="submission" date="2022-04" db="EMBL/GenBank/DDBJ databases">
        <title>A functionally conserved STORR gene fusion in Papaver species that diverged 16.8 million years ago.</title>
        <authorList>
            <person name="Catania T."/>
        </authorList>
    </citation>
    <scope>NUCLEOTIDE SEQUENCE</scope>
    <source>
        <strain evidence="1">S-188037</strain>
    </source>
</reference>
<sequence>MNDRSELPHVFRTFYKEVQTQFEKKIKIFRSDTATEYIQKCMSKFSTDHGIISPNILFGLITSREWAYLLVVALDDDIPIFCELNHVPFYKRDPDKNVDEIARTGGNHAVSGLKFRCSSMVYLQGPFDHIYRDSDARYAHTMRVWVFNFVFFFHKRPTIPAIELLDRVADRLAKENSWDQYSLHASKRVMDYYNFMNSKILFKTVRKDDKLRKLKPLPRMKVVFYVNSNQDALQAFTDGSERYIWSLGS</sequence>
<dbReference type="EMBL" id="JAJJMB010011896">
    <property type="protein sequence ID" value="KAI3895654.1"/>
    <property type="molecule type" value="Genomic_DNA"/>
</dbReference>
<evidence type="ECO:0000313" key="1">
    <source>
        <dbReference type="EMBL" id="KAI3895654.1"/>
    </source>
</evidence>
<organism evidence="1 2">
    <name type="scientific">Papaver atlanticum</name>
    <dbReference type="NCBI Taxonomy" id="357466"/>
    <lineage>
        <taxon>Eukaryota</taxon>
        <taxon>Viridiplantae</taxon>
        <taxon>Streptophyta</taxon>
        <taxon>Embryophyta</taxon>
        <taxon>Tracheophyta</taxon>
        <taxon>Spermatophyta</taxon>
        <taxon>Magnoliopsida</taxon>
        <taxon>Ranunculales</taxon>
        <taxon>Papaveraceae</taxon>
        <taxon>Papaveroideae</taxon>
        <taxon>Papaver</taxon>
    </lineage>
</organism>
<dbReference type="GO" id="GO:0016757">
    <property type="term" value="F:glycosyltransferase activity"/>
    <property type="evidence" value="ECO:0007669"/>
    <property type="project" value="InterPro"/>
</dbReference>
<accession>A0AAD4SCU0</accession>
<dbReference type="PANTHER" id="PTHR46581">
    <property type="entry name" value="ARABINOSYLTRANSFERASE RRA3"/>
    <property type="match status" value="1"/>
</dbReference>
<evidence type="ECO:0000313" key="2">
    <source>
        <dbReference type="Proteomes" id="UP001202328"/>
    </source>
</evidence>
<gene>
    <name evidence="1" type="ORF">MKW98_025445</name>
</gene>
<comment type="caution">
    <text evidence="1">The sequence shown here is derived from an EMBL/GenBank/DDBJ whole genome shotgun (WGS) entry which is preliminary data.</text>
</comment>
<dbReference type="AlphaFoldDB" id="A0AAD4SCU0"/>
<proteinExistence type="predicted"/>
<dbReference type="GO" id="GO:0080147">
    <property type="term" value="P:root hair cell development"/>
    <property type="evidence" value="ECO:0007669"/>
    <property type="project" value="InterPro"/>
</dbReference>
<dbReference type="InterPro" id="IPR044290">
    <property type="entry name" value="RRA1/2/3"/>
</dbReference>
<dbReference type="Proteomes" id="UP001202328">
    <property type="component" value="Unassembled WGS sequence"/>
</dbReference>
<protein>
    <submittedName>
        <fullName evidence="1">Uncharacterized protein</fullName>
    </submittedName>
</protein>
<name>A0AAD4SCU0_9MAGN</name>
<dbReference type="PANTHER" id="PTHR46581:SF3">
    <property type="entry name" value="ARABINOSYLTRANSFERASE RRA3"/>
    <property type="match status" value="1"/>
</dbReference>
<keyword evidence="2" id="KW-1185">Reference proteome</keyword>